<evidence type="ECO:0000313" key="3">
    <source>
        <dbReference type="Proteomes" id="UP000449710"/>
    </source>
</evidence>
<feature type="transmembrane region" description="Helical" evidence="1">
    <location>
        <begin position="221"/>
        <end position="241"/>
    </location>
</feature>
<keyword evidence="1" id="KW-0812">Transmembrane</keyword>
<dbReference type="EMBL" id="SUMG01000010">
    <property type="protein sequence ID" value="NBG88714.1"/>
    <property type="molecule type" value="Genomic_DNA"/>
</dbReference>
<feature type="transmembrane region" description="Helical" evidence="1">
    <location>
        <begin position="104"/>
        <end position="122"/>
    </location>
</feature>
<keyword evidence="1" id="KW-1133">Transmembrane helix</keyword>
<reference evidence="2 3" key="1">
    <citation type="submission" date="2019-04" db="EMBL/GenBank/DDBJ databases">
        <title>Isachenkonia alkalipeptolytica gen. nov. sp. nov. a new anaerobic, alkiliphilic organothrophic bacterium capable to reduce synthesized ferrihydrite isolated from a soda lake.</title>
        <authorList>
            <person name="Toshchakov S.V."/>
            <person name="Zavarzina D.G."/>
            <person name="Zhilina T.N."/>
            <person name="Kostrikina N.A."/>
            <person name="Kublanov I.V."/>
        </authorList>
    </citation>
    <scope>NUCLEOTIDE SEQUENCE [LARGE SCALE GENOMIC DNA]</scope>
    <source>
        <strain evidence="2 3">Z-1701</strain>
    </source>
</reference>
<feature type="transmembrane region" description="Helical" evidence="1">
    <location>
        <begin position="62"/>
        <end position="83"/>
    </location>
</feature>
<gene>
    <name evidence="2" type="ORF">ISALK_09395</name>
</gene>
<dbReference type="AlphaFoldDB" id="A0AA43XLW8"/>
<dbReference type="GO" id="GO:0004143">
    <property type="term" value="F:ATP-dependent diacylglycerol kinase activity"/>
    <property type="evidence" value="ECO:0007669"/>
    <property type="project" value="InterPro"/>
</dbReference>
<comment type="caution">
    <text evidence="2">The sequence shown here is derived from an EMBL/GenBank/DDBJ whole genome shotgun (WGS) entry which is preliminary data.</text>
</comment>
<evidence type="ECO:0008006" key="4">
    <source>
        <dbReference type="Google" id="ProtNLM"/>
    </source>
</evidence>
<keyword evidence="3" id="KW-1185">Reference proteome</keyword>
<name>A0AA43XLW8_9CLOT</name>
<dbReference type="PANTHER" id="PTHR31303">
    <property type="entry name" value="CTP-DEPENDENT DIACYLGLYCEROL KINASE 1"/>
    <property type="match status" value="1"/>
</dbReference>
<protein>
    <recommendedName>
        <fullName evidence="4">Phosphatidate cytidylyltransferase</fullName>
    </recommendedName>
</protein>
<dbReference type="PANTHER" id="PTHR31303:SF1">
    <property type="entry name" value="CTP-DEPENDENT DIACYLGLYCEROL KINASE 1"/>
    <property type="match status" value="1"/>
</dbReference>
<dbReference type="Proteomes" id="UP000449710">
    <property type="component" value="Unassembled WGS sequence"/>
</dbReference>
<proteinExistence type="predicted"/>
<sequence>MTERVEVAIGIFIGYFLVFGLSTGVIGRLLRIHPEIIRKVYHIFGIASMVILLYVFPGWKSALGTVVVFFIVAYGIVFMIEDTDFMKRFRKERRKEDAKIREQILYVVLVYSFLIITFWGIGGEDHKHFILFGTMTWCFGDALAALVGRFYGRKKFQYKHFDRDKTREGFQAFVLSTTLANLVILLIFYAFPLGVSIGIALLLGLAGGVIELMSKRGLDTVTIPIGITLLAYAVINGVLVFY</sequence>
<accession>A0AA43XLW8</accession>
<feature type="transmembrane region" description="Helical" evidence="1">
    <location>
        <begin position="6"/>
        <end position="27"/>
    </location>
</feature>
<keyword evidence="1" id="KW-0472">Membrane</keyword>
<feature type="transmembrane region" description="Helical" evidence="1">
    <location>
        <begin position="128"/>
        <end position="151"/>
    </location>
</feature>
<dbReference type="InterPro" id="IPR037997">
    <property type="entry name" value="Dgk1-like"/>
</dbReference>
<evidence type="ECO:0000256" key="1">
    <source>
        <dbReference type="SAM" id="Phobius"/>
    </source>
</evidence>
<organism evidence="2 3">
    <name type="scientific">Isachenkonia alkalipeptolytica</name>
    <dbReference type="NCBI Taxonomy" id="2565777"/>
    <lineage>
        <taxon>Bacteria</taxon>
        <taxon>Bacillati</taxon>
        <taxon>Bacillota</taxon>
        <taxon>Clostridia</taxon>
        <taxon>Eubacteriales</taxon>
        <taxon>Clostridiaceae</taxon>
        <taxon>Isachenkonia</taxon>
    </lineage>
</organism>
<evidence type="ECO:0000313" key="2">
    <source>
        <dbReference type="EMBL" id="NBG88714.1"/>
    </source>
</evidence>
<feature type="transmembrane region" description="Helical" evidence="1">
    <location>
        <begin position="39"/>
        <end position="56"/>
    </location>
</feature>
<dbReference type="RefSeq" id="WP_160721605.1">
    <property type="nucleotide sequence ID" value="NZ_SUMG01000010.1"/>
</dbReference>
<feature type="transmembrane region" description="Helical" evidence="1">
    <location>
        <begin position="172"/>
        <end position="191"/>
    </location>
</feature>